<feature type="domain" description="T-SNARE coiled-coil homology" evidence="9">
    <location>
        <begin position="466"/>
        <end position="528"/>
    </location>
</feature>
<dbReference type="RefSeq" id="WP_208995361.1">
    <property type="nucleotide sequence ID" value="NZ_SMLY01000079.1"/>
</dbReference>
<dbReference type="Pfam" id="PF17201">
    <property type="entry name" value="Cache_3-Cache_2"/>
    <property type="match status" value="1"/>
</dbReference>
<dbReference type="Gene3D" id="1.10.287.950">
    <property type="entry name" value="Methyl-accepting chemotaxis protein"/>
    <property type="match status" value="1"/>
</dbReference>
<evidence type="ECO:0000259" key="10">
    <source>
        <dbReference type="PROSITE" id="PS50885"/>
    </source>
</evidence>
<feature type="domain" description="HAMP" evidence="10">
    <location>
        <begin position="221"/>
        <end position="274"/>
    </location>
</feature>
<dbReference type="SUPFAM" id="SSF103190">
    <property type="entry name" value="Sensory domain-like"/>
    <property type="match status" value="1"/>
</dbReference>
<dbReference type="GO" id="GO:0004888">
    <property type="term" value="F:transmembrane signaling receptor activity"/>
    <property type="evidence" value="ECO:0007669"/>
    <property type="project" value="InterPro"/>
</dbReference>
<dbReference type="GO" id="GO:0007165">
    <property type="term" value="P:signal transduction"/>
    <property type="evidence" value="ECO:0007669"/>
    <property type="project" value="UniProtKB-KW"/>
</dbReference>
<dbReference type="PRINTS" id="PR00260">
    <property type="entry name" value="CHEMTRNSDUCR"/>
</dbReference>
<dbReference type="PROSITE" id="PS50111">
    <property type="entry name" value="CHEMOTAXIS_TRANSDUC_2"/>
    <property type="match status" value="1"/>
</dbReference>
<reference evidence="11 12" key="1">
    <citation type="submission" date="2019-07" db="EMBL/GenBank/DDBJ databases">
        <title>Genomic Encyclopedia of Archaeal and Bacterial Type Strains, Phase II (KMG-II): from individual species to whole genera.</title>
        <authorList>
            <person name="Goeker M."/>
        </authorList>
    </citation>
    <scope>NUCLEOTIDE SEQUENCE [LARGE SCALE GENOMIC DNA]</scope>
    <source>
        <strain evidence="11 12">ATCC BAA-252</strain>
    </source>
</reference>
<dbReference type="InterPro" id="IPR003660">
    <property type="entry name" value="HAMP_dom"/>
</dbReference>
<keyword evidence="6" id="KW-0812">Transmembrane</keyword>
<evidence type="ECO:0000256" key="3">
    <source>
        <dbReference type="ARBA" id="ARBA00023224"/>
    </source>
</evidence>
<proteinExistence type="inferred from homology"/>
<dbReference type="PANTHER" id="PTHR32089">
    <property type="entry name" value="METHYL-ACCEPTING CHEMOTAXIS PROTEIN MCPB"/>
    <property type="match status" value="1"/>
</dbReference>
<evidence type="ECO:0000256" key="5">
    <source>
        <dbReference type="PROSITE-ProRule" id="PRU00284"/>
    </source>
</evidence>
<dbReference type="Gene3D" id="6.10.340.10">
    <property type="match status" value="1"/>
</dbReference>
<feature type="chain" id="PRO_5022210906" evidence="7">
    <location>
        <begin position="27"/>
        <end position="570"/>
    </location>
</feature>
<dbReference type="InterPro" id="IPR004089">
    <property type="entry name" value="MCPsignal_dom"/>
</dbReference>
<accession>A0A562SFQ5</accession>
<evidence type="ECO:0000313" key="12">
    <source>
        <dbReference type="Proteomes" id="UP000320593"/>
    </source>
</evidence>
<feature type="domain" description="Methyl-accepting transducer" evidence="8">
    <location>
        <begin position="307"/>
        <end position="550"/>
    </location>
</feature>
<evidence type="ECO:0000259" key="8">
    <source>
        <dbReference type="PROSITE" id="PS50111"/>
    </source>
</evidence>
<evidence type="ECO:0000256" key="4">
    <source>
        <dbReference type="ARBA" id="ARBA00029447"/>
    </source>
</evidence>
<keyword evidence="3 5" id="KW-0807">Transducer</keyword>
<dbReference type="SUPFAM" id="SSF58104">
    <property type="entry name" value="Methyl-accepting chemotaxis protein (MCP) signaling domain"/>
    <property type="match status" value="1"/>
</dbReference>
<name>A0A562SFQ5_9HYPH</name>
<dbReference type="Pfam" id="PF00672">
    <property type="entry name" value="HAMP"/>
    <property type="match status" value="1"/>
</dbReference>
<keyword evidence="6" id="KW-1133">Transmembrane helix</keyword>
<evidence type="ECO:0000256" key="6">
    <source>
        <dbReference type="SAM" id="Phobius"/>
    </source>
</evidence>
<keyword evidence="6" id="KW-0472">Membrane</keyword>
<evidence type="ECO:0000256" key="2">
    <source>
        <dbReference type="ARBA" id="ARBA00022519"/>
    </source>
</evidence>
<dbReference type="InterPro" id="IPR033462">
    <property type="entry name" value="Cache_3-Cache_2"/>
</dbReference>
<comment type="subcellular location">
    <subcellularLocation>
        <location evidence="1">Cell inner membrane</location>
        <topology evidence="1">Multi-pass membrane protein</topology>
    </subcellularLocation>
</comment>
<evidence type="ECO:0000256" key="7">
    <source>
        <dbReference type="SAM" id="SignalP"/>
    </source>
</evidence>
<dbReference type="SMART" id="SM00283">
    <property type="entry name" value="MA"/>
    <property type="match status" value="1"/>
</dbReference>
<evidence type="ECO:0000259" key="9">
    <source>
        <dbReference type="PROSITE" id="PS50192"/>
    </source>
</evidence>
<dbReference type="PROSITE" id="PS50192">
    <property type="entry name" value="T_SNARE"/>
    <property type="match status" value="1"/>
</dbReference>
<keyword evidence="12" id="KW-1185">Reference proteome</keyword>
<dbReference type="InterPro" id="IPR029151">
    <property type="entry name" value="Sensor-like_sf"/>
</dbReference>
<feature type="transmembrane region" description="Helical" evidence="6">
    <location>
        <begin position="201"/>
        <end position="220"/>
    </location>
</feature>
<feature type="signal peptide" evidence="7">
    <location>
        <begin position="1"/>
        <end position="26"/>
    </location>
</feature>
<dbReference type="PANTHER" id="PTHR32089:SF112">
    <property type="entry name" value="LYSOZYME-LIKE PROTEIN-RELATED"/>
    <property type="match status" value="1"/>
</dbReference>
<dbReference type="EMBL" id="VLLF01000012">
    <property type="protein sequence ID" value="TWI80003.1"/>
    <property type="molecule type" value="Genomic_DNA"/>
</dbReference>
<keyword evidence="2" id="KW-1003">Cell membrane</keyword>
<dbReference type="SMART" id="SM00304">
    <property type="entry name" value="HAMP"/>
    <property type="match status" value="1"/>
</dbReference>
<dbReference type="InterPro" id="IPR000727">
    <property type="entry name" value="T_SNARE_dom"/>
</dbReference>
<dbReference type="InterPro" id="IPR004090">
    <property type="entry name" value="Chemotax_Me-accpt_rcpt"/>
</dbReference>
<protein>
    <submittedName>
        <fullName evidence="11">Methyl-accepting chemotaxis protein</fullName>
    </submittedName>
</protein>
<evidence type="ECO:0000256" key="1">
    <source>
        <dbReference type="ARBA" id="ARBA00004429"/>
    </source>
</evidence>
<dbReference type="CDD" id="cd06225">
    <property type="entry name" value="HAMP"/>
    <property type="match status" value="1"/>
</dbReference>
<dbReference type="GO" id="GO:0006935">
    <property type="term" value="P:chemotaxis"/>
    <property type="evidence" value="ECO:0007669"/>
    <property type="project" value="InterPro"/>
</dbReference>
<keyword evidence="2" id="KW-0997">Cell inner membrane</keyword>
<gene>
    <name evidence="11" type="ORF">JM93_04115</name>
</gene>
<comment type="caution">
    <text evidence="11">The sequence shown here is derived from an EMBL/GenBank/DDBJ whole genome shotgun (WGS) entry which is preliminary data.</text>
</comment>
<organism evidence="11 12">
    <name type="scientific">Roseibium hamelinense</name>
    <dbReference type="NCBI Taxonomy" id="150831"/>
    <lineage>
        <taxon>Bacteria</taxon>
        <taxon>Pseudomonadati</taxon>
        <taxon>Pseudomonadota</taxon>
        <taxon>Alphaproteobacteria</taxon>
        <taxon>Hyphomicrobiales</taxon>
        <taxon>Stappiaceae</taxon>
        <taxon>Roseibium</taxon>
    </lineage>
</organism>
<evidence type="ECO:0000313" key="11">
    <source>
        <dbReference type="EMBL" id="TWI80003.1"/>
    </source>
</evidence>
<dbReference type="Proteomes" id="UP000320593">
    <property type="component" value="Unassembled WGS sequence"/>
</dbReference>
<dbReference type="GO" id="GO:0005886">
    <property type="term" value="C:plasma membrane"/>
    <property type="evidence" value="ECO:0007669"/>
    <property type="project" value="UniProtKB-SubCell"/>
</dbReference>
<keyword evidence="7" id="KW-0732">Signal</keyword>
<sequence>MAFLKRLKITTALALASACFLLLAMAAVGFIVYSVADNQAKETAVSKQNASLRVAATIFQERIEGTQVTWAGNGNVSRIELAALPVFNDHEMIETITRMTGETATVFAFDPETSDFWRKTTNIIKPDGSRAVGTPLGVNGAVYPVIMAGNTFIGEANILGKDYYTIYEPIFTPQSEIIGILYAGVEKAAVQSNVGEIMSNFAMLSLPVIGVFLVLTWFMVKWQLRPVTELASVTRKIAEDELSEDVPFVDRKDQIGDLAESVEVLKVRSQERLELAKSQERAKMEEQSRQTAIQGLIETFRTSSSALLTSVEETADSLDQTATELSSIATESADHASETAASSDAATQNVQTVASAAEELAASISEISGQVSRTTDVVGRATEGTRATNQKVEGLAESAAKIGEVVNLIQAIAEQTNLLALNATIEAARAGEAGRGFAVVASEVKELATQTSKATEEIGSQIAAIQGATKESVQAIAEITEIMEEVNKYTATIASAVEQQGSATSEISENVQRASEGTAAVSGSMTKLSAAVQHTSNSSQSVLSASGQLSEKTDALKDEVEKFLSSVAAA</sequence>
<comment type="similarity">
    <text evidence="4">Belongs to the methyl-accepting chemotaxis (MCP) protein family.</text>
</comment>
<dbReference type="PROSITE" id="PS50885">
    <property type="entry name" value="HAMP"/>
    <property type="match status" value="1"/>
</dbReference>
<dbReference type="Pfam" id="PF00015">
    <property type="entry name" value="MCPsignal"/>
    <property type="match status" value="1"/>
</dbReference>
<dbReference type="AlphaFoldDB" id="A0A562SFQ5"/>
<dbReference type="PROSITE" id="PS51257">
    <property type="entry name" value="PROKAR_LIPOPROTEIN"/>
    <property type="match status" value="1"/>
</dbReference>